<dbReference type="WBParaSite" id="ES5_v2.g10512.t1">
    <property type="protein sequence ID" value="ES5_v2.g10512.t1"/>
    <property type="gene ID" value="ES5_v2.g10512"/>
</dbReference>
<protein>
    <submittedName>
        <fullName evidence="2">Glycoside hydrolase family 38 N-terminal domain-containing protein</fullName>
    </submittedName>
</protein>
<name>A0AC34F0I2_9BILA</name>
<sequence length="294" mass="33589">MKIDPEISSLKSLISALKAEVTVDHTKIEKLESQIQELKLNYGSGKKDINPLSNEDVEIDDDESDDIRSSRNKAAIVHKKIEASQKKQQKEEKSDVTNLRNSCPAKKLFYSNEGDIQMLHAYEIIPFDNKNGGVWYQGFDITYDAEKIKEEEQLEVFVVPHSHNDPEIPTGAWVMTDEANSHLYSIVTEMFEGHEFLMNTIGVRPKNHWSIDPFGLSPTVSYLLRQANITNLAINRVHYAVKKFLAESKDLEFHWRQLWAGKSDKTDVFTHMFPFGGYDIPSTCGPDRKVSENL</sequence>
<evidence type="ECO:0000313" key="2">
    <source>
        <dbReference type="WBParaSite" id="ES5_v2.g10512.t1"/>
    </source>
</evidence>
<reference evidence="2" key="1">
    <citation type="submission" date="2022-11" db="UniProtKB">
        <authorList>
            <consortium name="WormBaseParasite"/>
        </authorList>
    </citation>
    <scope>IDENTIFICATION</scope>
</reference>
<evidence type="ECO:0000313" key="1">
    <source>
        <dbReference type="Proteomes" id="UP000887579"/>
    </source>
</evidence>
<accession>A0AC34F0I2</accession>
<dbReference type="Proteomes" id="UP000887579">
    <property type="component" value="Unplaced"/>
</dbReference>
<organism evidence="1 2">
    <name type="scientific">Panagrolaimus sp. ES5</name>
    <dbReference type="NCBI Taxonomy" id="591445"/>
    <lineage>
        <taxon>Eukaryota</taxon>
        <taxon>Metazoa</taxon>
        <taxon>Ecdysozoa</taxon>
        <taxon>Nematoda</taxon>
        <taxon>Chromadorea</taxon>
        <taxon>Rhabditida</taxon>
        <taxon>Tylenchina</taxon>
        <taxon>Panagrolaimomorpha</taxon>
        <taxon>Panagrolaimoidea</taxon>
        <taxon>Panagrolaimidae</taxon>
        <taxon>Panagrolaimus</taxon>
    </lineage>
</organism>
<proteinExistence type="predicted"/>